<feature type="domain" description="AB hydrolase-1" evidence="1">
    <location>
        <begin position="27"/>
        <end position="271"/>
    </location>
</feature>
<dbReference type="PRINTS" id="PR00111">
    <property type="entry name" value="ABHYDROLASE"/>
</dbReference>
<dbReference type="Pfam" id="PF00561">
    <property type="entry name" value="Abhydrolase_1"/>
    <property type="match status" value="1"/>
</dbReference>
<dbReference type="InterPro" id="IPR029058">
    <property type="entry name" value="AB_hydrolase_fold"/>
</dbReference>
<evidence type="ECO:0000313" key="2">
    <source>
        <dbReference type="EMBL" id="GAA4430534.1"/>
    </source>
</evidence>
<dbReference type="PRINTS" id="PR00412">
    <property type="entry name" value="EPOXHYDRLASE"/>
</dbReference>
<dbReference type="Gene3D" id="3.40.50.1820">
    <property type="entry name" value="alpha/beta hydrolase"/>
    <property type="match status" value="1"/>
</dbReference>
<dbReference type="Proteomes" id="UP001500622">
    <property type="component" value="Unassembled WGS sequence"/>
</dbReference>
<dbReference type="PANTHER" id="PTHR42977:SF1">
    <property type="entry name" value="BLR6576 PROTEIN"/>
    <property type="match status" value="1"/>
</dbReference>
<dbReference type="InterPro" id="IPR000073">
    <property type="entry name" value="AB_hydrolase_1"/>
</dbReference>
<organism evidence="2 3">
    <name type="scientific">Georgenia halophila</name>
    <dbReference type="NCBI Taxonomy" id="620889"/>
    <lineage>
        <taxon>Bacteria</taxon>
        <taxon>Bacillati</taxon>
        <taxon>Actinomycetota</taxon>
        <taxon>Actinomycetes</taxon>
        <taxon>Micrococcales</taxon>
        <taxon>Bogoriellaceae</taxon>
        <taxon>Georgenia</taxon>
    </lineage>
</organism>
<dbReference type="EMBL" id="BAABGN010000013">
    <property type="protein sequence ID" value="GAA4430534.1"/>
    <property type="molecule type" value="Genomic_DNA"/>
</dbReference>
<accession>A0ABP8LL99</accession>
<keyword evidence="3" id="KW-1185">Reference proteome</keyword>
<dbReference type="RefSeq" id="WP_345217726.1">
    <property type="nucleotide sequence ID" value="NZ_BAABGN010000013.1"/>
</dbReference>
<name>A0ABP8LL99_9MICO</name>
<comment type="caution">
    <text evidence="2">The sequence shown here is derived from an EMBL/GenBank/DDBJ whole genome shotgun (WGS) entry which is preliminary data.</text>
</comment>
<sequence>MGVVHHRTTTVDGLDVFYRDAGPRDAPVILLLHGYPTSSHMFRHLIPALADQYRIVAPDHIGFGRSSAPSAEDFAYTFDALAEVTAAFLQTMGISRYTVYVQDYGAPIAWRLALADPGSVDGVISQNGNAYEDGFVPEFWEPIWTYGAAPSKANAEGLRPALGREAIEWQYTHGVPDTTTVAPEAWEHDIALMARPGIDRAQLSLFADYASNRLLYPEVHRWLRSSGVPVLAIWGKNDEIFGPDGATAFRRDAPDARVELLDGGHFLLESHLDEVVQIIRDWRANVSAVA</sequence>
<protein>
    <submittedName>
        <fullName evidence="2">Alpha/beta hydrolase</fullName>
    </submittedName>
</protein>
<gene>
    <name evidence="2" type="ORF">GCM10023169_34040</name>
</gene>
<reference evidence="3" key="1">
    <citation type="journal article" date="2019" name="Int. J. Syst. Evol. Microbiol.">
        <title>The Global Catalogue of Microorganisms (GCM) 10K type strain sequencing project: providing services to taxonomists for standard genome sequencing and annotation.</title>
        <authorList>
            <consortium name="The Broad Institute Genomics Platform"/>
            <consortium name="The Broad Institute Genome Sequencing Center for Infectious Disease"/>
            <person name="Wu L."/>
            <person name="Ma J."/>
        </authorList>
    </citation>
    <scope>NUCLEOTIDE SEQUENCE [LARGE SCALE GENOMIC DNA]</scope>
    <source>
        <strain evidence="3">JCM 17810</strain>
    </source>
</reference>
<evidence type="ECO:0000313" key="3">
    <source>
        <dbReference type="Proteomes" id="UP001500622"/>
    </source>
</evidence>
<proteinExistence type="predicted"/>
<evidence type="ECO:0000259" key="1">
    <source>
        <dbReference type="Pfam" id="PF00561"/>
    </source>
</evidence>
<dbReference type="SUPFAM" id="SSF53474">
    <property type="entry name" value="alpha/beta-Hydrolases"/>
    <property type="match status" value="1"/>
</dbReference>
<dbReference type="PANTHER" id="PTHR42977">
    <property type="entry name" value="HYDROLASE-RELATED"/>
    <property type="match status" value="1"/>
</dbReference>
<dbReference type="InterPro" id="IPR051340">
    <property type="entry name" value="Haloalkane_dehalogenase"/>
</dbReference>
<keyword evidence="2" id="KW-0378">Hydrolase</keyword>
<dbReference type="InterPro" id="IPR000639">
    <property type="entry name" value="Epox_hydrolase-like"/>
</dbReference>
<dbReference type="GO" id="GO:0016787">
    <property type="term" value="F:hydrolase activity"/>
    <property type="evidence" value="ECO:0007669"/>
    <property type="project" value="UniProtKB-KW"/>
</dbReference>